<keyword evidence="1" id="KW-0812">Transmembrane</keyword>
<evidence type="ECO:0000256" key="1">
    <source>
        <dbReference type="SAM" id="Phobius"/>
    </source>
</evidence>
<dbReference type="AlphaFoldDB" id="A0A922L643"/>
<keyword evidence="1" id="KW-0472">Membrane</keyword>
<comment type="caution">
    <text evidence="2">The sequence shown here is derived from an EMBL/GenBank/DDBJ whole genome shotgun (WGS) entry which is preliminary data.</text>
</comment>
<evidence type="ECO:0000313" key="2">
    <source>
        <dbReference type="EMBL" id="KAH9516839.1"/>
    </source>
</evidence>
<accession>A0A922L643</accession>
<proteinExistence type="predicted"/>
<reference evidence="2" key="1">
    <citation type="submission" date="2013-05" db="EMBL/GenBank/DDBJ databases">
        <authorList>
            <person name="Yim A.K.Y."/>
            <person name="Chan T.F."/>
            <person name="Ji K.M."/>
            <person name="Liu X.Y."/>
            <person name="Zhou J.W."/>
            <person name="Li R.Q."/>
            <person name="Yang K.Y."/>
            <person name="Li J."/>
            <person name="Li M."/>
            <person name="Law P.T.W."/>
            <person name="Wu Y.L."/>
            <person name="Cai Z.L."/>
            <person name="Qin H."/>
            <person name="Bao Y."/>
            <person name="Leung R.K.K."/>
            <person name="Ng P.K.S."/>
            <person name="Zou J."/>
            <person name="Zhong X.J."/>
            <person name="Ran P.X."/>
            <person name="Zhong N.S."/>
            <person name="Liu Z.G."/>
            <person name="Tsui S.K.W."/>
        </authorList>
    </citation>
    <scope>NUCLEOTIDE SEQUENCE</scope>
    <source>
        <strain evidence="2">Derf</strain>
        <tissue evidence="2">Whole organism</tissue>
    </source>
</reference>
<dbReference type="EMBL" id="ASGP02000003">
    <property type="protein sequence ID" value="KAH9516839.1"/>
    <property type="molecule type" value="Genomic_DNA"/>
</dbReference>
<keyword evidence="3" id="KW-1185">Reference proteome</keyword>
<name>A0A922L643_DERFA</name>
<evidence type="ECO:0000313" key="3">
    <source>
        <dbReference type="Proteomes" id="UP000790347"/>
    </source>
</evidence>
<sequence>MFHNNNNNNNAHHHNVYRSRYIRAQFFFVYFIASLIGTIYSVRTFESLLMLKLTMMILWLCIVETFYGFTSSKGSKSIVKKYPNHEFEIH</sequence>
<dbReference type="Proteomes" id="UP000790347">
    <property type="component" value="Unassembled WGS sequence"/>
</dbReference>
<gene>
    <name evidence="2" type="ORF">DERF_007557</name>
</gene>
<feature type="transmembrane region" description="Helical" evidence="1">
    <location>
        <begin position="21"/>
        <end position="42"/>
    </location>
</feature>
<protein>
    <submittedName>
        <fullName evidence="2">Uncharacterized protein</fullName>
    </submittedName>
</protein>
<keyword evidence="1" id="KW-1133">Transmembrane helix</keyword>
<feature type="transmembrane region" description="Helical" evidence="1">
    <location>
        <begin position="48"/>
        <end position="70"/>
    </location>
</feature>
<organism evidence="2 3">
    <name type="scientific">Dermatophagoides farinae</name>
    <name type="common">American house dust mite</name>
    <dbReference type="NCBI Taxonomy" id="6954"/>
    <lineage>
        <taxon>Eukaryota</taxon>
        <taxon>Metazoa</taxon>
        <taxon>Ecdysozoa</taxon>
        <taxon>Arthropoda</taxon>
        <taxon>Chelicerata</taxon>
        <taxon>Arachnida</taxon>
        <taxon>Acari</taxon>
        <taxon>Acariformes</taxon>
        <taxon>Sarcoptiformes</taxon>
        <taxon>Astigmata</taxon>
        <taxon>Psoroptidia</taxon>
        <taxon>Analgoidea</taxon>
        <taxon>Pyroglyphidae</taxon>
        <taxon>Dermatophagoidinae</taxon>
        <taxon>Dermatophagoides</taxon>
    </lineage>
</organism>
<reference evidence="2" key="2">
    <citation type="journal article" date="2022" name="Res Sq">
        <title>Comparative Genomics Reveals Insights into the Divergent Evolution of Astigmatic Mites and Household Pest Adaptations.</title>
        <authorList>
            <person name="Xiong Q."/>
            <person name="Wan A.T.-Y."/>
            <person name="Liu X.-Y."/>
            <person name="Fung C.S.-H."/>
            <person name="Xiao X."/>
            <person name="Malainual N."/>
            <person name="Hou J."/>
            <person name="Wang L."/>
            <person name="Wang M."/>
            <person name="Yang K."/>
            <person name="Cui Y."/>
            <person name="Leung E."/>
            <person name="Nong W."/>
            <person name="Shin S.-K."/>
            <person name="Au S."/>
            <person name="Jeong K.Y."/>
            <person name="Chew F.T."/>
            <person name="Hui J."/>
            <person name="Leung T.F."/>
            <person name="Tungtrongchitr A."/>
            <person name="Zhong N."/>
            <person name="Liu Z."/>
            <person name="Tsui S."/>
        </authorList>
    </citation>
    <scope>NUCLEOTIDE SEQUENCE</scope>
    <source>
        <strain evidence="2">Derf</strain>
        <tissue evidence="2">Whole organism</tissue>
    </source>
</reference>